<comment type="caution">
    <text evidence="1">The sequence shown here is derived from an EMBL/GenBank/DDBJ whole genome shotgun (WGS) entry which is preliminary data.</text>
</comment>
<proteinExistence type="predicted"/>
<protein>
    <submittedName>
        <fullName evidence="1">Uncharacterized protein</fullName>
    </submittedName>
</protein>
<dbReference type="AlphaFoldDB" id="J9CGV9"/>
<reference evidence="1" key="1">
    <citation type="journal article" date="2012" name="PLoS ONE">
        <title>Gene sets for utilization of primary and secondary nutrition supplies in the distal gut of endangered iberian lynx.</title>
        <authorList>
            <person name="Alcaide M."/>
            <person name="Messina E."/>
            <person name="Richter M."/>
            <person name="Bargiela R."/>
            <person name="Peplies J."/>
            <person name="Huws S.A."/>
            <person name="Newbold C.J."/>
            <person name="Golyshin P.N."/>
            <person name="Simon M.A."/>
            <person name="Lopez G."/>
            <person name="Yakimov M.M."/>
            <person name="Ferrer M."/>
        </authorList>
    </citation>
    <scope>NUCLEOTIDE SEQUENCE</scope>
</reference>
<name>J9CGV9_9ZZZZ</name>
<gene>
    <name evidence="1" type="ORF">EVA_12619</name>
</gene>
<accession>J9CGV9</accession>
<sequence length="64" mass="7264">MGSVDQLVDFLLVYFEVDRYGNTVFIFLLSVENARYVTILRTSFVAFLPSAAREVPLIAICFIV</sequence>
<dbReference type="EMBL" id="AMCI01003882">
    <property type="protein sequence ID" value="EJW99275.1"/>
    <property type="molecule type" value="Genomic_DNA"/>
</dbReference>
<organism evidence="1">
    <name type="scientific">gut metagenome</name>
    <dbReference type="NCBI Taxonomy" id="749906"/>
    <lineage>
        <taxon>unclassified sequences</taxon>
        <taxon>metagenomes</taxon>
        <taxon>organismal metagenomes</taxon>
    </lineage>
</organism>
<evidence type="ECO:0000313" key="1">
    <source>
        <dbReference type="EMBL" id="EJW99275.1"/>
    </source>
</evidence>